<keyword evidence="3" id="KW-0963">Cytoplasm</keyword>
<feature type="domain" description="PTS EIIB type-4" evidence="8">
    <location>
        <begin position="9"/>
        <end position="164"/>
    </location>
</feature>
<organism evidence="9 10">
    <name type="scientific">Liquorilactobacillus vini DSM 20605</name>
    <dbReference type="NCBI Taxonomy" id="1133569"/>
    <lineage>
        <taxon>Bacteria</taxon>
        <taxon>Bacillati</taxon>
        <taxon>Bacillota</taxon>
        <taxon>Bacilli</taxon>
        <taxon>Lactobacillales</taxon>
        <taxon>Lactobacillaceae</taxon>
        <taxon>Liquorilactobacillus</taxon>
    </lineage>
</organism>
<gene>
    <name evidence="9" type="ORF">FD21_GL000176</name>
</gene>
<name>A0A0R2BX70_9LACO</name>
<evidence type="ECO:0000256" key="1">
    <source>
        <dbReference type="ARBA" id="ARBA00004496"/>
    </source>
</evidence>
<evidence type="ECO:0000313" key="10">
    <source>
        <dbReference type="Proteomes" id="UP000051576"/>
    </source>
</evidence>
<proteinExistence type="predicted"/>
<dbReference type="GO" id="GO:0008982">
    <property type="term" value="F:protein-N(PI)-phosphohistidine-sugar phosphotransferase activity"/>
    <property type="evidence" value="ECO:0007669"/>
    <property type="project" value="InterPro"/>
</dbReference>
<dbReference type="GO" id="GO:0005737">
    <property type="term" value="C:cytoplasm"/>
    <property type="evidence" value="ECO:0007669"/>
    <property type="project" value="UniProtKB-SubCell"/>
</dbReference>
<comment type="subcellular location">
    <subcellularLocation>
        <location evidence="1">Cytoplasm</location>
    </subcellularLocation>
</comment>
<dbReference type="SUPFAM" id="SSF52728">
    <property type="entry name" value="PTS IIb component"/>
    <property type="match status" value="1"/>
</dbReference>
<evidence type="ECO:0000256" key="2">
    <source>
        <dbReference type="ARBA" id="ARBA00022448"/>
    </source>
</evidence>
<keyword evidence="7" id="KW-0418">Kinase</keyword>
<dbReference type="InterPro" id="IPR036667">
    <property type="entry name" value="PTS_IIB_sorbose-sp_sf"/>
</dbReference>
<keyword evidence="10" id="KW-1185">Reference proteome</keyword>
<keyword evidence="6" id="KW-0598">Phosphotransferase system</keyword>
<comment type="caution">
    <text evidence="9">The sequence shown here is derived from an EMBL/GenBank/DDBJ whole genome shotgun (WGS) entry which is preliminary data.</text>
</comment>
<dbReference type="Gene3D" id="3.40.35.10">
    <property type="entry name" value="Phosphotransferase system, sorbose subfamily IIB component"/>
    <property type="match status" value="1"/>
</dbReference>
<evidence type="ECO:0000256" key="5">
    <source>
        <dbReference type="ARBA" id="ARBA00022679"/>
    </source>
</evidence>
<protein>
    <submittedName>
        <fullName evidence="9">PTS family mannose fructose sorbose porter component IIB</fullName>
    </submittedName>
</protein>
<dbReference type="EMBL" id="AYYX01000109">
    <property type="protein sequence ID" value="KRM83921.1"/>
    <property type="molecule type" value="Genomic_DNA"/>
</dbReference>
<evidence type="ECO:0000256" key="7">
    <source>
        <dbReference type="ARBA" id="ARBA00022777"/>
    </source>
</evidence>
<dbReference type="GO" id="GO:0016301">
    <property type="term" value="F:kinase activity"/>
    <property type="evidence" value="ECO:0007669"/>
    <property type="project" value="UniProtKB-KW"/>
</dbReference>
<evidence type="ECO:0000259" key="8">
    <source>
        <dbReference type="PROSITE" id="PS51101"/>
    </source>
</evidence>
<evidence type="ECO:0000256" key="3">
    <source>
        <dbReference type="ARBA" id="ARBA00022490"/>
    </source>
</evidence>
<dbReference type="STRING" id="1133569.FD21_GL000176"/>
<evidence type="ECO:0000256" key="4">
    <source>
        <dbReference type="ARBA" id="ARBA00022597"/>
    </source>
</evidence>
<evidence type="ECO:0000256" key="6">
    <source>
        <dbReference type="ARBA" id="ARBA00022683"/>
    </source>
</evidence>
<keyword evidence="2" id="KW-0813">Transport</keyword>
<dbReference type="PATRIC" id="fig|1133569.4.peg.183"/>
<sequence>MRIFKKKGEIKVIQLLRVDHRLLHGQVVFSWCSQLNPNCILIADDNIVNDSVRISALRLGKPNDTKLVIKNVSDSISAINSGKTDKYNLIIIVPNIEEAVTLAKNVKQITSINLGGTKANKLTHPISNMVNVTDEEEKLLREVIGLGKEVYIQAVPSEQRREFK</sequence>
<dbReference type="PROSITE" id="PS51101">
    <property type="entry name" value="PTS_EIIB_TYPE_4"/>
    <property type="match status" value="1"/>
</dbReference>
<dbReference type="GO" id="GO:0009401">
    <property type="term" value="P:phosphoenolpyruvate-dependent sugar phosphotransferase system"/>
    <property type="evidence" value="ECO:0007669"/>
    <property type="project" value="UniProtKB-KW"/>
</dbReference>
<dbReference type="Proteomes" id="UP000051576">
    <property type="component" value="Unassembled WGS sequence"/>
</dbReference>
<keyword evidence="5" id="KW-0808">Transferase</keyword>
<dbReference type="eggNOG" id="COG3444">
    <property type="taxonomic scope" value="Bacteria"/>
</dbReference>
<keyword evidence="4" id="KW-0762">Sugar transport</keyword>
<dbReference type="AlphaFoldDB" id="A0A0R2BX70"/>
<dbReference type="InterPro" id="IPR004720">
    <property type="entry name" value="PTS_IIB_sorbose-sp"/>
</dbReference>
<reference evidence="9 10" key="1">
    <citation type="journal article" date="2015" name="Genome Announc.">
        <title>Expanding the biotechnology potential of lactobacilli through comparative genomics of 213 strains and associated genera.</title>
        <authorList>
            <person name="Sun Z."/>
            <person name="Harris H.M."/>
            <person name="McCann A."/>
            <person name="Guo C."/>
            <person name="Argimon S."/>
            <person name="Zhang W."/>
            <person name="Yang X."/>
            <person name="Jeffery I.B."/>
            <person name="Cooney J.C."/>
            <person name="Kagawa T.F."/>
            <person name="Liu W."/>
            <person name="Song Y."/>
            <person name="Salvetti E."/>
            <person name="Wrobel A."/>
            <person name="Rasinkangas P."/>
            <person name="Parkhill J."/>
            <person name="Rea M.C."/>
            <person name="O'Sullivan O."/>
            <person name="Ritari J."/>
            <person name="Douillard F.P."/>
            <person name="Paul Ross R."/>
            <person name="Yang R."/>
            <person name="Briner A.E."/>
            <person name="Felis G.E."/>
            <person name="de Vos W.M."/>
            <person name="Barrangou R."/>
            <person name="Klaenhammer T.R."/>
            <person name="Caufield P.W."/>
            <person name="Cui Y."/>
            <person name="Zhang H."/>
            <person name="O'Toole P.W."/>
        </authorList>
    </citation>
    <scope>NUCLEOTIDE SEQUENCE [LARGE SCALE GENOMIC DNA]</scope>
    <source>
        <strain evidence="9 10">DSM 20605</strain>
    </source>
</reference>
<evidence type="ECO:0000313" key="9">
    <source>
        <dbReference type="EMBL" id="KRM83921.1"/>
    </source>
</evidence>
<accession>A0A0R2BX70</accession>
<dbReference type="Pfam" id="PF03830">
    <property type="entry name" value="PTSIIB_sorb"/>
    <property type="match status" value="1"/>
</dbReference>